<comment type="caution">
    <text evidence="1">The sequence shown here is derived from an EMBL/GenBank/DDBJ whole genome shotgun (WGS) entry which is preliminary data.</text>
</comment>
<gene>
    <name evidence="1" type="ORF">BWK62_07050</name>
</gene>
<proteinExistence type="predicted"/>
<protein>
    <submittedName>
        <fullName evidence="1">Phosphate ABC transporter substrate-binding protein</fullName>
    </submittedName>
</protein>
<accession>A0A2D0AHW4</accession>
<dbReference type="Proteomes" id="UP000198034">
    <property type="component" value="Unassembled WGS sequence"/>
</dbReference>
<evidence type="ECO:0000313" key="1">
    <source>
        <dbReference type="EMBL" id="OWP77700.1"/>
    </source>
</evidence>
<dbReference type="AlphaFoldDB" id="A0A2D0AHW4"/>
<dbReference type="EMBL" id="MTCY01000015">
    <property type="protein sequence ID" value="OWP77700.1"/>
    <property type="molecule type" value="Genomic_DNA"/>
</dbReference>
<reference evidence="1 2" key="1">
    <citation type="journal article" date="2017" name="Infect. Genet. Evol.">
        <title>Comparative genome analysis of fish pathogen Flavobacterium columnare reveals extensive sequence diversity within the species.</title>
        <authorList>
            <person name="Kayansamruaj P."/>
            <person name="Dong H.T."/>
            <person name="Hirono I."/>
            <person name="Kondo H."/>
            <person name="Senapin S."/>
            <person name="Rodkhum C."/>
        </authorList>
    </citation>
    <scope>NUCLEOTIDE SEQUENCE [LARGE SCALE GENOMIC DNA]</scope>
    <source>
        <strain evidence="1 2">1214</strain>
    </source>
</reference>
<sequence length="83" mass="9618">MKNCKKLKDAFGLNELGIIAIPKKMSGTGFSRILYGNFMGCSRCFPHGYETINSKENKYQRNWKKYRKTQWKTSVVKKSYIAG</sequence>
<name>A0A2D0AHW4_9FLAO</name>
<organism evidence="1 2">
    <name type="scientific">Flavobacterium columnare</name>
    <dbReference type="NCBI Taxonomy" id="996"/>
    <lineage>
        <taxon>Bacteria</taxon>
        <taxon>Pseudomonadati</taxon>
        <taxon>Bacteroidota</taxon>
        <taxon>Flavobacteriia</taxon>
        <taxon>Flavobacteriales</taxon>
        <taxon>Flavobacteriaceae</taxon>
        <taxon>Flavobacterium</taxon>
    </lineage>
</organism>
<evidence type="ECO:0000313" key="2">
    <source>
        <dbReference type="Proteomes" id="UP000198034"/>
    </source>
</evidence>